<gene>
    <name evidence="1" type="ORF">VF724_16530</name>
</gene>
<dbReference type="EMBL" id="JAYJLD010000030">
    <property type="protein sequence ID" value="MEB3103245.1"/>
    <property type="molecule type" value="Genomic_DNA"/>
</dbReference>
<protein>
    <submittedName>
        <fullName evidence="1">Paeninodin family lasso peptide</fullName>
    </submittedName>
</protein>
<accession>A0ABU5ZPQ0</accession>
<reference evidence="1" key="1">
    <citation type="submission" date="2023-12" db="EMBL/GenBank/DDBJ databases">
        <title>Fervidustalea candida gen. nov., sp. nov., a novel member of the family Paenibacillaceae isolated from a geothermal area.</title>
        <authorList>
            <person name="Li W.-J."/>
            <person name="Jiao J.-Y."/>
            <person name="Chen Y."/>
        </authorList>
    </citation>
    <scope>NUCLEOTIDE SEQUENCE</scope>
    <source>
        <strain evidence="1">SYSU GA230002</strain>
    </source>
</reference>
<evidence type="ECO:0000313" key="1">
    <source>
        <dbReference type="EMBL" id="MEB3103245.1"/>
    </source>
</evidence>
<keyword evidence="2" id="KW-1185">Reference proteome</keyword>
<proteinExistence type="predicted"/>
<sequence length="44" mass="5308">MKKEWQTPLLEVLEINMTMKYITYPHHDKRDDEHNNCNQGGFDS</sequence>
<dbReference type="InterPro" id="IPR049825">
    <property type="entry name" value="Lasso_PadeA-like"/>
</dbReference>
<evidence type="ECO:0000313" key="2">
    <source>
        <dbReference type="Proteomes" id="UP001310386"/>
    </source>
</evidence>
<dbReference type="RefSeq" id="WP_371755371.1">
    <property type="nucleotide sequence ID" value="NZ_JAYJLD010000030.1"/>
</dbReference>
<dbReference type="NCBIfam" id="NF033524">
    <property type="entry name" value="lasso_PadeA_fam"/>
    <property type="match status" value="1"/>
</dbReference>
<name>A0ABU5ZPQ0_9BACL</name>
<comment type="caution">
    <text evidence="1">The sequence shown here is derived from an EMBL/GenBank/DDBJ whole genome shotgun (WGS) entry which is preliminary data.</text>
</comment>
<organism evidence="1 2">
    <name type="scientific">Ferviditalea candida</name>
    <dbReference type="NCBI Taxonomy" id="3108399"/>
    <lineage>
        <taxon>Bacteria</taxon>
        <taxon>Bacillati</taxon>
        <taxon>Bacillota</taxon>
        <taxon>Bacilli</taxon>
        <taxon>Bacillales</taxon>
        <taxon>Paenibacillaceae</taxon>
        <taxon>Ferviditalea</taxon>
    </lineage>
</organism>
<dbReference type="Proteomes" id="UP001310386">
    <property type="component" value="Unassembled WGS sequence"/>
</dbReference>